<gene>
    <name evidence="2" type="ORF">OIU85_027623</name>
</gene>
<accession>A0A9Q0QIF4</accession>
<dbReference type="EMBL" id="JAPFFL010000008">
    <property type="protein sequence ID" value="KAJ6707288.1"/>
    <property type="molecule type" value="Genomic_DNA"/>
</dbReference>
<dbReference type="AlphaFoldDB" id="A0A9Q0QIF4"/>
<comment type="caution">
    <text evidence="2">The sequence shown here is derived from an EMBL/GenBank/DDBJ whole genome shotgun (WGS) entry which is preliminary data.</text>
</comment>
<feature type="compositionally biased region" description="Basic and acidic residues" evidence="1">
    <location>
        <begin position="44"/>
        <end position="71"/>
    </location>
</feature>
<protein>
    <submittedName>
        <fullName evidence="2">Uncharacterized protein</fullName>
    </submittedName>
</protein>
<keyword evidence="3" id="KW-1185">Reference proteome</keyword>
<evidence type="ECO:0000256" key="1">
    <source>
        <dbReference type="SAM" id="MobiDB-lite"/>
    </source>
</evidence>
<reference evidence="2" key="2">
    <citation type="journal article" date="2023" name="Int. J. Mol. Sci.">
        <title>De Novo Assembly and Annotation of 11 Diverse Shrub Willow (Salix) Genomes Reveals Novel Gene Organization in Sex-Linked Regions.</title>
        <authorList>
            <person name="Hyden B."/>
            <person name="Feng K."/>
            <person name="Yates T.B."/>
            <person name="Jawdy S."/>
            <person name="Cereghino C."/>
            <person name="Smart L.B."/>
            <person name="Muchero W."/>
        </authorList>
    </citation>
    <scope>NUCLEOTIDE SEQUENCE [LARGE SCALE GENOMIC DNA]</scope>
    <source>
        <tissue evidence="2">Shoot tip</tissue>
    </source>
</reference>
<sequence>MLLLDRDIKHRPTMGDVIHMLEPRDLLLEDDRQNRIDGSSCRKTQRESRTVAKFGEGDFNTHEKERKKDYSPPENHAGVEDFAVPERSWIIRLLRGFRHFYSYLLR</sequence>
<dbReference type="OrthoDB" id="852228at2759"/>
<organism evidence="2 3">
    <name type="scientific">Salix viminalis</name>
    <name type="common">Common osier</name>
    <name type="synonym">Basket willow</name>
    <dbReference type="NCBI Taxonomy" id="40686"/>
    <lineage>
        <taxon>Eukaryota</taxon>
        <taxon>Viridiplantae</taxon>
        <taxon>Streptophyta</taxon>
        <taxon>Embryophyta</taxon>
        <taxon>Tracheophyta</taxon>
        <taxon>Spermatophyta</taxon>
        <taxon>Magnoliopsida</taxon>
        <taxon>eudicotyledons</taxon>
        <taxon>Gunneridae</taxon>
        <taxon>Pentapetalae</taxon>
        <taxon>rosids</taxon>
        <taxon>fabids</taxon>
        <taxon>Malpighiales</taxon>
        <taxon>Salicaceae</taxon>
        <taxon>Saliceae</taxon>
        <taxon>Salix</taxon>
    </lineage>
</organism>
<feature type="region of interest" description="Disordered" evidence="1">
    <location>
        <begin position="38"/>
        <end position="77"/>
    </location>
</feature>
<dbReference type="Proteomes" id="UP001151529">
    <property type="component" value="Chromosome 4"/>
</dbReference>
<name>A0A9Q0QIF4_SALVM</name>
<proteinExistence type="predicted"/>
<evidence type="ECO:0000313" key="2">
    <source>
        <dbReference type="EMBL" id="KAJ6707288.1"/>
    </source>
</evidence>
<reference evidence="2" key="1">
    <citation type="submission" date="2022-11" db="EMBL/GenBank/DDBJ databases">
        <authorList>
            <person name="Hyden B.L."/>
            <person name="Feng K."/>
            <person name="Yates T."/>
            <person name="Jawdy S."/>
            <person name="Smart L.B."/>
            <person name="Muchero W."/>
        </authorList>
    </citation>
    <scope>NUCLEOTIDE SEQUENCE</scope>
    <source>
        <tissue evidence="2">Shoot tip</tissue>
    </source>
</reference>
<evidence type="ECO:0000313" key="3">
    <source>
        <dbReference type="Proteomes" id="UP001151529"/>
    </source>
</evidence>